<feature type="domain" description="TfoX N-terminal" evidence="1">
    <location>
        <begin position="10"/>
        <end position="99"/>
    </location>
</feature>
<dbReference type="Proteomes" id="UP000018211">
    <property type="component" value="Unassembled WGS sequence"/>
</dbReference>
<dbReference type="Gene3D" id="3.30.1460.30">
    <property type="entry name" value="YgaC/TfoX-N like chaperone"/>
    <property type="match status" value="1"/>
</dbReference>
<dbReference type="PANTHER" id="PTHR36121:SF1">
    <property type="entry name" value="PROTEIN SXY"/>
    <property type="match status" value="1"/>
</dbReference>
<name>A0AAV2W039_9VIBR</name>
<dbReference type="Gene3D" id="1.10.150.20">
    <property type="entry name" value="5' to 3' exonuclease, C-terminal subdomain"/>
    <property type="match status" value="1"/>
</dbReference>
<dbReference type="PIRSF" id="PIRSF028788">
    <property type="entry name" value="TfoX_Sxy"/>
    <property type="match status" value="1"/>
</dbReference>
<dbReference type="EMBL" id="CAOF01000194">
    <property type="protein sequence ID" value="CCO50010.1"/>
    <property type="molecule type" value="Genomic_DNA"/>
</dbReference>
<dbReference type="SUPFAM" id="SSF159894">
    <property type="entry name" value="YgaC/TfoX-N like"/>
    <property type="match status" value="1"/>
</dbReference>
<protein>
    <submittedName>
        <fullName evidence="3">DNA transformation protein TfoX</fullName>
    </submittedName>
</protein>
<evidence type="ECO:0000259" key="1">
    <source>
        <dbReference type="Pfam" id="PF04993"/>
    </source>
</evidence>
<dbReference type="InterPro" id="IPR007076">
    <property type="entry name" value="TfoX_N"/>
</dbReference>
<sequence>MKESMFYDFVDQFGSYQKRSMFGGIGLFNEGAMYALLTNETIFIRGGGNLDKKLTDLGCEKYKHVKKQTTAIVNYYDITDLFDSQHEELESIVRASINFSKQQRAFQKSKDSRRLRDLPNMQLTLERMVKKSGIDDVSTFMRLGPVDVFRRVKQTYGGEVDIRLLWKFAGAVKGCHWKLIQEQQKEELLALCQEV</sequence>
<feature type="domain" description="TfoX C-terminal" evidence="2">
    <location>
        <begin position="113"/>
        <end position="190"/>
    </location>
</feature>
<dbReference type="Pfam" id="PF04994">
    <property type="entry name" value="TfoX_C"/>
    <property type="match status" value="1"/>
</dbReference>
<comment type="caution">
    <text evidence="3">The sequence shown here is derived from an EMBL/GenBank/DDBJ whole genome shotgun (WGS) entry which is preliminary data.</text>
</comment>
<dbReference type="RefSeq" id="WP_004402628.1">
    <property type="nucleotide sequence ID" value="NZ_LK391965.1"/>
</dbReference>
<organism evidence="3 4">
    <name type="scientific">Vibrio nigripulchritudo SOn1</name>
    <dbReference type="NCBI Taxonomy" id="1238450"/>
    <lineage>
        <taxon>Bacteria</taxon>
        <taxon>Pseudomonadati</taxon>
        <taxon>Pseudomonadota</taxon>
        <taxon>Gammaproteobacteria</taxon>
        <taxon>Vibrionales</taxon>
        <taxon>Vibrionaceae</taxon>
        <taxon>Vibrio</taxon>
    </lineage>
</organism>
<dbReference type="PANTHER" id="PTHR36121">
    <property type="entry name" value="PROTEIN SXY"/>
    <property type="match status" value="1"/>
</dbReference>
<evidence type="ECO:0000259" key="2">
    <source>
        <dbReference type="Pfam" id="PF04994"/>
    </source>
</evidence>
<dbReference type="InterPro" id="IPR026256">
    <property type="entry name" value="TfoX-like_gammaprotbact"/>
</dbReference>
<dbReference type="GO" id="GO:0030420">
    <property type="term" value="P:establishment of competence for transformation"/>
    <property type="evidence" value="ECO:0007669"/>
    <property type="project" value="InterPro"/>
</dbReference>
<proteinExistence type="predicted"/>
<evidence type="ECO:0000313" key="3">
    <source>
        <dbReference type="EMBL" id="CCO50010.1"/>
    </source>
</evidence>
<accession>A0AAV2W039</accession>
<dbReference type="InterPro" id="IPR007077">
    <property type="entry name" value="TfoX_C"/>
</dbReference>
<dbReference type="InterPro" id="IPR047525">
    <property type="entry name" value="TfoX-like"/>
</dbReference>
<dbReference type="Pfam" id="PF04993">
    <property type="entry name" value="TfoX_N"/>
    <property type="match status" value="1"/>
</dbReference>
<dbReference type="GeneID" id="97541708"/>
<dbReference type="AlphaFoldDB" id="A0AAV2W039"/>
<reference evidence="3 4" key="1">
    <citation type="journal article" date="2013" name="ISME J.">
        <title>Comparative genomics of pathogenic lineages of Vibrio nigripulchritudo identifies virulence-associated traits.</title>
        <authorList>
            <person name="Goudenege D."/>
            <person name="Labreuche Y."/>
            <person name="Krin E."/>
            <person name="Ansquer D."/>
            <person name="Mangenot S."/>
            <person name="Calteau A."/>
            <person name="Medigue C."/>
            <person name="Mazel D."/>
            <person name="Polz M.F."/>
            <person name="Le Roux F."/>
        </authorList>
    </citation>
    <scope>NUCLEOTIDE SEQUENCE [LARGE SCALE GENOMIC DNA]</scope>
    <source>
        <strain evidence="3 4">SOn1</strain>
    </source>
</reference>
<evidence type="ECO:0000313" key="4">
    <source>
        <dbReference type="Proteomes" id="UP000018211"/>
    </source>
</evidence>
<gene>
    <name evidence="3" type="ORF">VIBNISOn1_970030</name>
</gene>